<accession>A0A8J3CZL5</accession>
<comment type="subcellular location">
    <subcellularLocation>
        <location evidence="1">Cell outer membrane</location>
    </subcellularLocation>
</comment>
<evidence type="ECO:0000313" key="7">
    <source>
        <dbReference type="Proteomes" id="UP000642809"/>
    </source>
</evidence>
<dbReference type="PANTHER" id="PTHR30329:SF21">
    <property type="entry name" value="LIPOPROTEIN YIAD-RELATED"/>
    <property type="match status" value="1"/>
</dbReference>
<protein>
    <submittedName>
        <fullName evidence="6">Cell envelope biogenesis protein OmpA</fullName>
    </submittedName>
</protein>
<proteinExistence type="predicted"/>
<keyword evidence="7" id="KW-1185">Reference proteome</keyword>
<evidence type="ECO:0000313" key="6">
    <source>
        <dbReference type="EMBL" id="GHB47323.1"/>
    </source>
</evidence>
<dbReference type="InterPro" id="IPR036737">
    <property type="entry name" value="OmpA-like_sf"/>
</dbReference>
<feature type="domain" description="OmpA-like" evidence="5">
    <location>
        <begin position="671"/>
        <end position="792"/>
    </location>
</feature>
<dbReference type="RefSeq" id="WP_377026867.1">
    <property type="nucleotide sequence ID" value="NZ_JBHLTJ010000008.1"/>
</dbReference>
<dbReference type="Pfam" id="PF00691">
    <property type="entry name" value="OmpA"/>
    <property type="match status" value="2"/>
</dbReference>
<keyword evidence="3" id="KW-0998">Cell outer membrane</keyword>
<dbReference type="InterPro" id="IPR006665">
    <property type="entry name" value="OmpA-like"/>
</dbReference>
<organism evidence="6 7">
    <name type="scientific">Mongoliitalea lutea</name>
    <dbReference type="NCBI Taxonomy" id="849756"/>
    <lineage>
        <taxon>Bacteria</taxon>
        <taxon>Pseudomonadati</taxon>
        <taxon>Bacteroidota</taxon>
        <taxon>Cytophagia</taxon>
        <taxon>Cytophagales</taxon>
        <taxon>Cyclobacteriaceae</taxon>
        <taxon>Mongoliitalea</taxon>
    </lineage>
</organism>
<dbReference type="GO" id="GO:0009279">
    <property type="term" value="C:cell outer membrane"/>
    <property type="evidence" value="ECO:0007669"/>
    <property type="project" value="UniProtKB-SubCell"/>
</dbReference>
<dbReference type="Gene3D" id="3.30.1330.60">
    <property type="entry name" value="OmpA-like domain"/>
    <property type="match status" value="2"/>
</dbReference>
<dbReference type="CDD" id="cd07185">
    <property type="entry name" value="OmpA_C-like"/>
    <property type="match status" value="2"/>
</dbReference>
<comment type="caution">
    <text evidence="6">The sequence shown here is derived from an EMBL/GenBank/DDBJ whole genome shotgun (WGS) entry which is preliminary data.</text>
</comment>
<dbReference type="InterPro" id="IPR006664">
    <property type="entry name" value="OMP_bac"/>
</dbReference>
<dbReference type="SUPFAM" id="SSF103088">
    <property type="entry name" value="OmpA-like"/>
    <property type="match status" value="2"/>
</dbReference>
<gene>
    <name evidence="6" type="ORF">GCM10008106_30350</name>
</gene>
<reference evidence="6" key="2">
    <citation type="submission" date="2020-09" db="EMBL/GenBank/DDBJ databases">
        <authorList>
            <person name="Sun Q."/>
            <person name="Kim S."/>
        </authorList>
    </citation>
    <scope>NUCLEOTIDE SEQUENCE</scope>
    <source>
        <strain evidence="6">KCTC 23224</strain>
    </source>
</reference>
<dbReference type="InterPro" id="IPR006690">
    <property type="entry name" value="OMPA-like_CS"/>
</dbReference>
<keyword evidence="2 4" id="KW-0472">Membrane</keyword>
<dbReference type="EMBL" id="BMYF01000020">
    <property type="protein sequence ID" value="GHB47323.1"/>
    <property type="molecule type" value="Genomic_DNA"/>
</dbReference>
<evidence type="ECO:0000256" key="2">
    <source>
        <dbReference type="ARBA" id="ARBA00023136"/>
    </source>
</evidence>
<dbReference type="InterPro" id="IPR050330">
    <property type="entry name" value="Bact_OuterMem_StrucFunc"/>
</dbReference>
<dbReference type="PROSITE" id="PS51123">
    <property type="entry name" value="OMPA_2"/>
    <property type="match status" value="2"/>
</dbReference>
<evidence type="ECO:0000256" key="1">
    <source>
        <dbReference type="ARBA" id="ARBA00004442"/>
    </source>
</evidence>
<dbReference type="PROSITE" id="PS01068">
    <property type="entry name" value="OMPA_1"/>
    <property type="match status" value="1"/>
</dbReference>
<dbReference type="Proteomes" id="UP000642809">
    <property type="component" value="Unassembled WGS sequence"/>
</dbReference>
<dbReference type="SUPFAM" id="SSF82171">
    <property type="entry name" value="DPP6 N-terminal domain-like"/>
    <property type="match status" value="1"/>
</dbReference>
<reference evidence="6" key="1">
    <citation type="journal article" date="2014" name="Int. J. Syst. Evol. Microbiol.">
        <title>Complete genome sequence of Corynebacterium casei LMG S-19264T (=DSM 44701T), isolated from a smear-ripened cheese.</title>
        <authorList>
            <consortium name="US DOE Joint Genome Institute (JGI-PGF)"/>
            <person name="Walter F."/>
            <person name="Albersmeier A."/>
            <person name="Kalinowski J."/>
            <person name="Ruckert C."/>
        </authorList>
    </citation>
    <scope>NUCLEOTIDE SEQUENCE</scope>
    <source>
        <strain evidence="6">KCTC 23224</strain>
    </source>
</reference>
<name>A0A8J3CZL5_9BACT</name>
<dbReference type="AlphaFoldDB" id="A0A8J3CZL5"/>
<feature type="domain" description="OmpA-like" evidence="5">
    <location>
        <begin position="523"/>
        <end position="645"/>
    </location>
</feature>
<evidence type="ECO:0000259" key="5">
    <source>
        <dbReference type="PROSITE" id="PS51123"/>
    </source>
</evidence>
<dbReference type="PRINTS" id="PR01021">
    <property type="entry name" value="OMPADOMAIN"/>
</dbReference>
<evidence type="ECO:0000256" key="4">
    <source>
        <dbReference type="PROSITE-ProRule" id="PRU00473"/>
    </source>
</evidence>
<sequence>MMEITKRYLKFLVVVFLILYSAATEAQRPLIRFADKQFELENYAHAGQVYEEAYTKKESYATARKLAITYQVLRDYDKTFEWWGKTIAYNESTKDDFYMYLIAAMQAGEAEDLNAFMISGGFSTFDFPGFNLETLEKLYSERKNVKLVQAEGINSSGSDFGTSKWEDKHYFSSDRGDLSSSKRKAIRLDAKNNIFSQEKSNFNEREYYKLYVKDGKEEVKLLLSDLQGVQHVSDAHIYANGTKIMYTAFIGQTKVKGSRKKSMDMNNYPGIFYGNLDTDGNISDSKPFPHNNMLTYGVMNGFYDAETKRLYFTSNMEGGFGGYDIYFVDYDGKENFGSPINLGSSINTVENESHPSLMGDWFYFSSRGHDGLGGMDIFRAPHSNGVIGSPENMGVPFNSPRDDFAYIEFADGKRYLSSDRQGGIGLDDIYLIEDLHKRMIARVIDCDGNIIAEEFNADIKEKNGKIVATKRGATGELLADLEPGKEFGLVISKKGYFSVTDRTLSTINMKEEKLEREYRLAAIPYQMPVYVDIVYYDLDRSKIRRDAEEALNKIAELMNRYSFLDLLVGSHTDSRASNSYNQTLSQRRADAVREYLANYNIGPERIRLEWYGEEQLTNDCGNGVPCPEPAHQLNRRSELVLEAFPDRDKQYEMPKELMGKDICDASDLLEAMQAELHNLPTIYFDFDKSTLRSVHRKELERTAIMLKRMSNLQLYISGHTDQRGSEEYNKGLSERRAAVVMDYLVNRGVEAARMQYEWFGKTQPINDCGAIPCTEAMHQLNRRTELRLGGMK</sequence>
<dbReference type="PANTHER" id="PTHR30329">
    <property type="entry name" value="STATOR ELEMENT OF FLAGELLAR MOTOR COMPLEX"/>
    <property type="match status" value="1"/>
</dbReference>
<evidence type="ECO:0000256" key="3">
    <source>
        <dbReference type="ARBA" id="ARBA00023237"/>
    </source>
</evidence>